<organism evidence="1">
    <name type="scientific">Podoviridae sp. ctnuR9</name>
    <dbReference type="NCBI Taxonomy" id="2825276"/>
    <lineage>
        <taxon>Viruses</taxon>
        <taxon>Duplodnaviria</taxon>
        <taxon>Heunggongvirae</taxon>
        <taxon>Uroviricota</taxon>
        <taxon>Caudoviricetes</taxon>
    </lineage>
</organism>
<dbReference type="Gene3D" id="2.40.500.10">
    <property type="entry name" value="Upper collar protein gp10 (connector protein)"/>
    <property type="match status" value="1"/>
</dbReference>
<accession>A0A8S5UG33</accession>
<dbReference type="InterPro" id="IPR008016">
    <property type="entry name" value="Gp10"/>
</dbReference>
<dbReference type="SUPFAM" id="SSF56826">
    <property type="entry name" value="Upper collar protein gp10 (connector protein)"/>
    <property type="match status" value="1"/>
</dbReference>
<reference evidence="1" key="1">
    <citation type="journal article" date="2021" name="Proc. Natl. Acad. Sci. U.S.A.">
        <title>A Catalog of Tens of Thousands of Viruses from Human Metagenomes Reveals Hidden Associations with Chronic Diseases.</title>
        <authorList>
            <person name="Tisza M.J."/>
            <person name="Buck C.B."/>
        </authorList>
    </citation>
    <scope>NUCLEOTIDE SEQUENCE</scope>
    <source>
        <strain evidence="1">CtnuR9</strain>
    </source>
</reference>
<proteinExistence type="predicted"/>
<sequence length="347" mass="39953">MEPWMLDPTEFTPLNVSMFGKRYVKRWQASVKQYRTYDYWRQLFWTAAISRFEWEGLPDGIDSRYLETLLCGYGSFAATKRTTSGVLTYWCGRMTPVGNLDLYRNPNTIDVYTPNGQRQRRHCNWWFKHVGDQYGTKTVVMPADAVICWDNLTRFPILQLIDRQAQRLADMDTTVDQHVRAMRVPYVISVDEYGKKQAQDMYNRIDSGQPAIYMNPSGMQNMSVQVLQTMNKAAYAGSDILNDELKIVSAVYTMLGIDNNAAAEKKERVQTAETLANNEQFMIQRNSFLKPRQEFCKRINDMYGWDCSVKWSVPHMPAESENQDMYTASPDLLGYGGAVEDGADANL</sequence>
<dbReference type="InterPro" id="IPR036199">
    <property type="entry name" value="Gp10_sf"/>
</dbReference>
<protein>
    <submittedName>
        <fullName evidence="1">Upper collar protein</fullName>
    </submittedName>
</protein>
<dbReference type="Pfam" id="PF05352">
    <property type="entry name" value="Phage_connector"/>
    <property type="match status" value="1"/>
</dbReference>
<dbReference type="Gene3D" id="3.30.1350.20">
    <property type="entry name" value="Bacteriophage PHI-29 conector. Domain 3"/>
    <property type="match status" value="1"/>
</dbReference>
<name>A0A8S5UG33_9CAUD</name>
<evidence type="ECO:0000313" key="1">
    <source>
        <dbReference type="EMBL" id="DAF93342.1"/>
    </source>
</evidence>
<dbReference type="Gene3D" id="1.10.246.30">
    <property type="match status" value="1"/>
</dbReference>
<dbReference type="EMBL" id="BK016084">
    <property type="protein sequence ID" value="DAF93342.1"/>
    <property type="molecule type" value="Genomic_DNA"/>
</dbReference>